<name>A0A845I0M5_9BURK</name>
<keyword evidence="6" id="KW-1185">Reference proteome</keyword>
<organism evidence="5 6">
    <name type="scientific">Duganella fentianensis</name>
    <dbReference type="NCBI Taxonomy" id="2692177"/>
    <lineage>
        <taxon>Bacteria</taxon>
        <taxon>Pseudomonadati</taxon>
        <taxon>Pseudomonadota</taxon>
        <taxon>Betaproteobacteria</taxon>
        <taxon>Burkholderiales</taxon>
        <taxon>Oxalobacteraceae</taxon>
        <taxon>Telluria group</taxon>
        <taxon>Duganella</taxon>
    </lineage>
</organism>
<evidence type="ECO:0000313" key="5">
    <source>
        <dbReference type="EMBL" id="MYN45617.1"/>
    </source>
</evidence>
<sequence length="233" mass="25465">MDLHYGWTGKLEIGDRWAIWRGAVGDSQPHRHYAAQAVLSTEAATVAFADGELGSGTCLLIAPLLPHRLLPHAQAAILFVEPGAAVVTGLDPAWLAQIRIAIARSATPPSPFWQHWVMQAEQPAAPQPDWVEQARKLIDQALGEGNVSLPAIARHFPWSPERFRHRLALALGTPFRRFVLWRRLRLAATLLAQGCDATQAAHGAGFADAAHFARTLKRQFGVTASQALLQPPR</sequence>
<dbReference type="PROSITE" id="PS01124">
    <property type="entry name" value="HTH_ARAC_FAMILY_2"/>
    <property type="match status" value="1"/>
</dbReference>
<evidence type="ECO:0000256" key="1">
    <source>
        <dbReference type="ARBA" id="ARBA00023015"/>
    </source>
</evidence>
<keyword evidence="1" id="KW-0805">Transcription regulation</keyword>
<dbReference type="Pfam" id="PF12833">
    <property type="entry name" value="HTH_18"/>
    <property type="match status" value="1"/>
</dbReference>
<dbReference type="PANTHER" id="PTHR46796">
    <property type="entry name" value="HTH-TYPE TRANSCRIPTIONAL ACTIVATOR RHAS-RELATED"/>
    <property type="match status" value="1"/>
</dbReference>
<dbReference type="GO" id="GO:0003700">
    <property type="term" value="F:DNA-binding transcription factor activity"/>
    <property type="evidence" value="ECO:0007669"/>
    <property type="project" value="InterPro"/>
</dbReference>
<dbReference type="EMBL" id="WWCL01000002">
    <property type="protein sequence ID" value="MYN45617.1"/>
    <property type="molecule type" value="Genomic_DNA"/>
</dbReference>
<dbReference type="InterPro" id="IPR009057">
    <property type="entry name" value="Homeodomain-like_sf"/>
</dbReference>
<dbReference type="Proteomes" id="UP000444316">
    <property type="component" value="Unassembled WGS sequence"/>
</dbReference>
<dbReference type="InterPro" id="IPR050204">
    <property type="entry name" value="AraC_XylS_family_regulators"/>
</dbReference>
<evidence type="ECO:0000256" key="3">
    <source>
        <dbReference type="ARBA" id="ARBA00023163"/>
    </source>
</evidence>
<dbReference type="RefSeq" id="WP_161035197.1">
    <property type="nucleotide sequence ID" value="NZ_WWCL01000002.1"/>
</dbReference>
<dbReference type="InterPro" id="IPR018060">
    <property type="entry name" value="HTH_AraC"/>
</dbReference>
<dbReference type="SUPFAM" id="SSF46689">
    <property type="entry name" value="Homeodomain-like"/>
    <property type="match status" value="1"/>
</dbReference>
<evidence type="ECO:0000259" key="4">
    <source>
        <dbReference type="PROSITE" id="PS01124"/>
    </source>
</evidence>
<accession>A0A845I0M5</accession>
<reference evidence="5" key="1">
    <citation type="submission" date="2019-12" db="EMBL/GenBank/DDBJ databases">
        <title>Novel species isolated from a subtropical stream in China.</title>
        <authorList>
            <person name="Lu H."/>
        </authorList>
    </citation>
    <scope>NUCLEOTIDE SEQUENCE [LARGE SCALE GENOMIC DNA]</scope>
    <source>
        <strain evidence="5">FT93W</strain>
    </source>
</reference>
<dbReference type="PANTHER" id="PTHR46796:SF6">
    <property type="entry name" value="ARAC SUBFAMILY"/>
    <property type="match status" value="1"/>
</dbReference>
<evidence type="ECO:0000313" key="6">
    <source>
        <dbReference type="Proteomes" id="UP000444316"/>
    </source>
</evidence>
<dbReference type="SMART" id="SM00342">
    <property type="entry name" value="HTH_ARAC"/>
    <property type="match status" value="1"/>
</dbReference>
<dbReference type="AlphaFoldDB" id="A0A845I0M5"/>
<keyword evidence="3" id="KW-0804">Transcription</keyword>
<proteinExistence type="predicted"/>
<feature type="domain" description="HTH araC/xylS-type" evidence="4">
    <location>
        <begin position="132"/>
        <end position="230"/>
    </location>
</feature>
<comment type="caution">
    <text evidence="5">The sequence shown here is derived from an EMBL/GenBank/DDBJ whole genome shotgun (WGS) entry which is preliminary data.</text>
</comment>
<keyword evidence="2" id="KW-0238">DNA-binding</keyword>
<dbReference type="GO" id="GO:0043565">
    <property type="term" value="F:sequence-specific DNA binding"/>
    <property type="evidence" value="ECO:0007669"/>
    <property type="project" value="InterPro"/>
</dbReference>
<gene>
    <name evidence="5" type="ORF">GTP23_11215</name>
</gene>
<protein>
    <submittedName>
        <fullName evidence="5">Helix-turn-helix domain-containing protein</fullName>
    </submittedName>
</protein>
<dbReference type="Gene3D" id="1.10.10.60">
    <property type="entry name" value="Homeodomain-like"/>
    <property type="match status" value="1"/>
</dbReference>
<evidence type="ECO:0000256" key="2">
    <source>
        <dbReference type="ARBA" id="ARBA00023125"/>
    </source>
</evidence>